<dbReference type="Proteomes" id="UP000198956">
    <property type="component" value="Unassembled WGS sequence"/>
</dbReference>
<name>A0A1G8DJ24_ANETH</name>
<gene>
    <name evidence="2" type="ORF">SAMN04489735_103335</name>
</gene>
<dbReference type="AlphaFoldDB" id="A0A1G8DJ24"/>
<accession>A0A1G8DJ24</accession>
<evidence type="ECO:0000313" key="2">
    <source>
        <dbReference type="EMBL" id="SDH57390.1"/>
    </source>
</evidence>
<proteinExistence type="predicted"/>
<dbReference type="RefSeq" id="WP_091260994.1">
    <property type="nucleotide sequence ID" value="NZ_FNDE01000033.1"/>
</dbReference>
<evidence type="ECO:0000313" key="3">
    <source>
        <dbReference type="Proteomes" id="UP000198956"/>
    </source>
</evidence>
<dbReference type="OrthoDB" id="88363at2"/>
<reference evidence="2 3" key="1">
    <citation type="submission" date="2016-10" db="EMBL/GenBank/DDBJ databases">
        <authorList>
            <person name="de Groot N.N."/>
        </authorList>
    </citation>
    <scope>NUCLEOTIDE SEQUENCE [LARGE SCALE GENOMIC DNA]</scope>
    <source>
        <strain evidence="2 3">L 420-91</strain>
    </source>
</reference>
<dbReference type="InterPro" id="IPR024617">
    <property type="entry name" value="DUF3870"/>
</dbReference>
<feature type="domain" description="DUF3870" evidence="1">
    <location>
        <begin position="9"/>
        <end position="100"/>
    </location>
</feature>
<sequence length="109" mass="12291">MYYDKDTIYLIGDVKAPQNNPITEQYKSYFLALVVDRSTGKIVDAECSATIQLTAKFVQSLFVGRRIQDEGLVDEIANRYFGSSQKALIVALKDARKKYNQIFTAALSK</sequence>
<dbReference type="EMBL" id="FNDE01000033">
    <property type="protein sequence ID" value="SDH57390.1"/>
    <property type="molecule type" value="Genomic_DNA"/>
</dbReference>
<dbReference type="Pfam" id="PF12986">
    <property type="entry name" value="DUF3870"/>
    <property type="match status" value="1"/>
</dbReference>
<evidence type="ECO:0000259" key="1">
    <source>
        <dbReference type="Pfam" id="PF12986"/>
    </source>
</evidence>
<protein>
    <recommendedName>
        <fullName evidence="1">DUF3870 domain-containing protein</fullName>
    </recommendedName>
</protein>
<organism evidence="2 3">
    <name type="scientific">Aneurinibacillus thermoaerophilus</name>
    <dbReference type="NCBI Taxonomy" id="143495"/>
    <lineage>
        <taxon>Bacteria</taxon>
        <taxon>Bacillati</taxon>
        <taxon>Bacillota</taxon>
        <taxon>Bacilli</taxon>
        <taxon>Bacillales</taxon>
        <taxon>Paenibacillaceae</taxon>
        <taxon>Aneurinibacillus group</taxon>
        <taxon>Aneurinibacillus</taxon>
    </lineage>
</organism>